<reference evidence="4 5" key="1">
    <citation type="submission" date="2019-07" db="EMBL/GenBank/DDBJ databases">
        <title>Genomic Encyclopedia of Archaeal and Bacterial Type Strains, Phase II (KMG-II): from individual species to whole genera.</title>
        <authorList>
            <person name="Goeker M."/>
        </authorList>
    </citation>
    <scope>NUCLEOTIDE SEQUENCE [LARGE SCALE GENOMIC DNA]</scope>
    <source>
        <strain evidence="4 5">DSM 17527</strain>
    </source>
</reference>
<comment type="caution">
    <text evidence="4">The sequence shown here is derived from an EMBL/GenBank/DDBJ whole genome shotgun (WGS) entry which is preliminary data.</text>
</comment>
<name>A0A5S5CAB1_9FLAO</name>
<gene>
    <name evidence="4" type="ORF">BD809_102502</name>
</gene>
<feature type="domain" description="NADPH-dependent FMN reductase-like" evidence="3">
    <location>
        <begin position="10"/>
        <end position="121"/>
    </location>
</feature>
<dbReference type="Gene3D" id="3.40.50.360">
    <property type="match status" value="1"/>
</dbReference>
<keyword evidence="5" id="KW-1185">Reference proteome</keyword>
<dbReference type="PANTHER" id="PTHR43278">
    <property type="entry name" value="NAD(P)H-DEPENDENT FMN-CONTAINING OXIDOREDUCTASE YWQN-RELATED"/>
    <property type="match status" value="1"/>
</dbReference>
<organism evidence="4 5">
    <name type="scientific">Aquimarina intermedia</name>
    <dbReference type="NCBI Taxonomy" id="350814"/>
    <lineage>
        <taxon>Bacteria</taxon>
        <taxon>Pseudomonadati</taxon>
        <taxon>Bacteroidota</taxon>
        <taxon>Flavobacteriia</taxon>
        <taxon>Flavobacteriales</taxon>
        <taxon>Flavobacteriaceae</taxon>
        <taxon>Aquimarina</taxon>
    </lineage>
</organism>
<protein>
    <submittedName>
        <fullName evidence="4">Multimeric flavodoxin WrbA</fullName>
    </submittedName>
</protein>
<dbReference type="InterPro" id="IPR005025">
    <property type="entry name" value="FMN_Rdtase-like_dom"/>
</dbReference>
<dbReference type="RefSeq" id="WP_246131426.1">
    <property type="nucleotide sequence ID" value="NZ_VNHU01000002.1"/>
</dbReference>
<dbReference type="SUPFAM" id="SSF52218">
    <property type="entry name" value="Flavoproteins"/>
    <property type="match status" value="1"/>
</dbReference>
<dbReference type="Pfam" id="PF03358">
    <property type="entry name" value="FMN_red"/>
    <property type="match status" value="1"/>
</dbReference>
<dbReference type="InterPro" id="IPR051796">
    <property type="entry name" value="ISF_SsuE-like"/>
</dbReference>
<dbReference type="InterPro" id="IPR029039">
    <property type="entry name" value="Flavoprotein-like_sf"/>
</dbReference>
<sequence length="174" mass="20288">MNLNLNQGIILLGSSRSDGDTAKVVSLLREKIAYDVIDLSQKRINHYDYNFLNYDDDFNELFKMLVENYQTIVFATPIYWYTMSGITKVFLDRISDFLNKEKEYGRMLRGKNMAVISCSNHDDRDESFTMPFVRSADYLGMKFIGDIHTWVEVDSIPKEVKEKITKFAQLINPL</sequence>
<dbReference type="AlphaFoldDB" id="A0A5S5CAB1"/>
<dbReference type="Proteomes" id="UP000324376">
    <property type="component" value="Unassembled WGS sequence"/>
</dbReference>
<evidence type="ECO:0000259" key="3">
    <source>
        <dbReference type="Pfam" id="PF03358"/>
    </source>
</evidence>
<dbReference type="PANTHER" id="PTHR43278:SF4">
    <property type="entry name" value="NAD(P)H-DEPENDENT FMN-CONTAINING OXIDOREDUCTASE YWQN-RELATED"/>
    <property type="match status" value="1"/>
</dbReference>
<evidence type="ECO:0000313" key="5">
    <source>
        <dbReference type="Proteomes" id="UP000324376"/>
    </source>
</evidence>
<keyword evidence="2" id="KW-0288">FMN</keyword>
<accession>A0A5S5CAB1</accession>
<keyword evidence="1" id="KW-0285">Flavoprotein</keyword>
<dbReference type="EMBL" id="VNHU01000002">
    <property type="protein sequence ID" value="TYP76284.1"/>
    <property type="molecule type" value="Genomic_DNA"/>
</dbReference>
<dbReference type="GO" id="GO:0016491">
    <property type="term" value="F:oxidoreductase activity"/>
    <property type="evidence" value="ECO:0007669"/>
    <property type="project" value="InterPro"/>
</dbReference>
<evidence type="ECO:0000256" key="2">
    <source>
        <dbReference type="ARBA" id="ARBA00022643"/>
    </source>
</evidence>
<proteinExistence type="predicted"/>
<evidence type="ECO:0000313" key="4">
    <source>
        <dbReference type="EMBL" id="TYP76284.1"/>
    </source>
</evidence>
<evidence type="ECO:0000256" key="1">
    <source>
        <dbReference type="ARBA" id="ARBA00022630"/>
    </source>
</evidence>